<keyword evidence="2 9" id="KW-0813">Transport</keyword>
<dbReference type="GO" id="GO:0033281">
    <property type="term" value="C:TAT protein transport complex"/>
    <property type="evidence" value="ECO:0007669"/>
    <property type="project" value="UniProtKB-UniRule"/>
</dbReference>
<comment type="similarity">
    <text evidence="9">Belongs to the TatA/E family.</text>
</comment>
<sequence>MGMSELILVGIVALLVFGPKKLPEISRSLGKCVREFRQAMEETETVEVEIRKEHPALPRKPAELTAKEDEHDGKQ</sequence>
<protein>
    <recommendedName>
        <fullName evidence="9">Sec-independent protein translocase protein TatA</fullName>
    </recommendedName>
</protein>
<evidence type="ECO:0000313" key="11">
    <source>
        <dbReference type="EMBL" id="EFD93842.1"/>
    </source>
</evidence>
<evidence type="ECO:0000256" key="6">
    <source>
        <dbReference type="ARBA" id="ARBA00023010"/>
    </source>
</evidence>
<comment type="subunit">
    <text evidence="9">Forms a complex with TatC.</text>
</comment>
<keyword evidence="9" id="KW-1003">Cell membrane</keyword>
<dbReference type="NCBIfam" id="NF011430">
    <property type="entry name" value="PRK14861.1"/>
    <property type="match status" value="1"/>
</dbReference>
<reference evidence="13" key="1">
    <citation type="submission" date="2009-12" db="EMBL/GenBank/DDBJ databases">
        <title>Sequence of Clostridiales genomosp. BVAB3 str. UPII9-5.</title>
        <authorList>
            <person name="Madupu R."/>
            <person name="Durkin A.S."/>
            <person name="Torralba M."/>
            <person name="Methe B."/>
            <person name="Sutton G.G."/>
            <person name="Strausberg R.L."/>
            <person name="Nelson K.E."/>
        </authorList>
    </citation>
    <scope>NUCLEOTIDE SEQUENCE [LARGE SCALE GENOMIC DNA]</scope>
    <source>
        <strain evidence="13">28L</strain>
    </source>
</reference>
<evidence type="ECO:0000256" key="2">
    <source>
        <dbReference type="ARBA" id="ARBA00022448"/>
    </source>
</evidence>
<keyword evidence="7 9" id="KW-0472">Membrane</keyword>
<feature type="region of interest" description="Disordered" evidence="10">
    <location>
        <begin position="47"/>
        <end position="75"/>
    </location>
</feature>
<evidence type="ECO:0000256" key="3">
    <source>
        <dbReference type="ARBA" id="ARBA00022692"/>
    </source>
</evidence>
<keyword evidence="14" id="KW-1185">Reference proteome</keyword>
<accession>D3LVB5</accession>
<dbReference type="InterPro" id="IPR006312">
    <property type="entry name" value="TatA/E"/>
</dbReference>
<comment type="subcellular location">
    <subcellularLocation>
        <location evidence="9">Cell membrane</location>
        <topology evidence="9">Single-pass membrane protein</topology>
    </subcellularLocation>
    <subcellularLocation>
        <location evidence="1">Membrane</location>
        <topology evidence="1">Single-pass membrane protein</topology>
    </subcellularLocation>
</comment>
<proteinExistence type="inferred from homology"/>
<reference evidence="11" key="2">
    <citation type="submission" date="2009-12" db="EMBL/GenBank/DDBJ databases">
        <authorList>
            <person name="Madupu R."/>
            <person name="Durkin A.S."/>
            <person name="Torralba M."/>
            <person name="Methe B."/>
            <person name="Sutton G.G."/>
            <person name="Strausberg R.L."/>
            <person name="Nelson K.E."/>
        </authorList>
    </citation>
    <scope>NUCLEOTIDE SEQUENCE</scope>
    <source>
        <strain evidence="11">28L</strain>
    </source>
</reference>
<comment type="caution">
    <text evidence="11">The sequence shown here is derived from an EMBL/GenBank/DDBJ whole genome shotgun (WGS) entry which is preliminary data.</text>
</comment>
<evidence type="ECO:0000313" key="14">
    <source>
        <dbReference type="Proteomes" id="UP000004018"/>
    </source>
</evidence>
<dbReference type="HAMAP" id="MF_00236">
    <property type="entry name" value="TatA_E"/>
    <property type="match status" value="1"/>
</dbReference>
<dbReference type="EMBL" id="ADGP01000020">
    <property type="protein sequence ID" value="EFD93842.1"/>
    <property type="molecule type" value="Genomic_DNA"/>
</dbReference>
<dbReference type="OrthoDB" id="9800908at2"/>
<gene>
    <name evidence="9 11" type="primary">tatA</name>
    <name evidence="11" type="ORF">HMPREF0889_0236</name>
    <name evidence="12" type="ORF">HMPREF1039_0296</name>
</gene>
<dbReference type="STRING" id="699218.HMPREF0889_0236"/>
<dbReference type="AlphaFoldDB" id="D3LVB5"/>
<evidence type="ECO:0000256" key="1">
    <source>
        <dbReference type="ARBA" id="ARBA00004167"/>
    </source>
</evidence>
<name>D3LVB5_9FIRM</name>
<keyword evidence="6 9" id="KW-0811">Translocation</keyword>
<dbReference type="InterPro" id="IPR003369">
    <property type="entry name" value="TatA/B/E"/>
</dbReference>
<evidence type="ECO:0000313" key="13">
    <source>
        <dbReference type="Proteomes" id="UP000003242"/>
    </source>
</evidence>
<dbReference type="Gene3D" id="1.20.5.3310">
    <property type="match status" value="1"/>
</dbReference>
<dbReference type="Proteomes" id="UP000004018">
    <property type="component" value="Unassembled WGS sequence"/>
</dbReference>
<dbReference type="GO" id="GO:0008320">
    <property type="term" value="F:protein transmembrane transporter activity"/>
    <property type="evidence" value="ECO:0007669"/>
    <property type="project" value="UniProtKB-UniRule"/>
</dbReference>
<dbReference type="PANTHER" id="PTHR33162">
    <property type="entry name" value="SEC-INDEPENDENT PROTEIN TRANSLOCASE PROTEIN TATA, CHLOROPLASTIC"/>
    <property type="match status" value="1"/>
</dbReference>
<feature type="compositionally biased region" description="Basic and acidic residues" evidence="10">
    <location>
        <begin position="48"/>
        <end position="75"/>
    </location>
</feature>
<evidence type="ECO:0000256" key="9">
    <source>
        <dbReference type="HAMAP-Rule" id="MF_00236"/>
    </source>
</evidence>
<evidence type="ECO:0000256" key="10">
    <source>
        <dbReference type="SAM" id="MobiDB-lite"/>
    </source>
</evidence>
<dbReference type="Pfam" id="PF02416">
    <property type="entry name" value="TatA_B_E"/>
    <property type="match status" value="1"/>
</dbReference>
<evidence type="ECO:0000313" key="12">
    <source>
        <dbReference type="EMBL" id="EGL39931.1"/>
    </source>
</evidence>
<evidence type="ECO:0000256" key="8">
    <source>
        <dbReference type="ARBA" id="ARBA00025340"/>
    </source>
</evidence>
<comment type="function">
    <text evidence="8">Part of the twin-arginine translocation (Tat) system that transports large folded proteins containing a characteristic twin-arginine motif in their signal peptide across the thylakoid membrane. Involved in delta pH-dependent protein transport required for chloroplast development, especially thylakoid membrane formation. TATC and TATB mediate precursor recognition, whereas TATA facilitates translocation.</text>
</comment>
<keyword evidence="3 9" id="KW-0812">Transmembrane</keyword>
<dbReference type="PANTHER" id="PTHR33162:SF1">
    <property type="entry name" value="SEC-INDEPENDENT PROTEIN TRANSLOCASE PROTEIN TATA, CHLOROPLASTIC"/>
    <property type="match status" value="1"/>
</dbReference>
<keyword evidence="4 9" id="KW-0653">Protein transport</keyword>
<dbReference type="GO" id="GO:0006886">
    <property type="term" value="P:intracellular protein transport"/>
    <property type="evidence" value="ECO:0007669"/>
    <property type="project" value="UniProtKB-ARBA"/>
</dbReference>
<evidence type="ECO:0000256" key="4">
    <source>
        <dbReference type="ARBA" id="ARBA00022927"/>
    </source>
</evidence>
<dbReference type="GO" id="GO:0043953">
    <property type="term" value="P:protein transport by the Tat complex"/>
    <property type="evidence" value="ECO:0007669"/>
    <property type="project" value="UniProtKB-UniRule"/>
</dbReference>
<dbReference type="NCBIfam" id="TIGR01411">
    <property type="entry name" value="tatAE"/>
    <property type="match status" value="1"/>
</dbReference>
<organism evidence="11 13">
    <name type="scientific">Megasphaera lornae</name>
    <dbReference type="NCBI Taxonomy" id="1000568"/>
    <lineage>
        <taxon>Bacteria</taxon>
        <taxon>Bacillati</taxon>
        <taxon>Bacillota</taxon>
        <taxon>Negativicutes</taxon>
        <taxon>Veillonellales</taxon>
        <taxon>Veillonellaceae</taxon>
        <taxon>Megasphaera</taxon>
    </lineage>
</organism>
<dbReference type="Proteomes" id="UP000003242">
    <property type="component" value="Unassembled WGS sequence"/>
</dbReference>
<dbReference type="eggNOG" id="COG1826">
    <property type="taxonomic scope" value="Bacteria"/>
</dbReference>
<evidence type="ECO:0000256" key="5">
    <source>
        <dbReference type="ARBA" id="ARBA00022989"/>
    </source>
</evidence>
<reference evidence="12 14" key="3">
    <citation type="submission" date="2011-04" db="EMBL/GenBank/DDBJ databases">
        <authorList>
            <person name="Harkins D.M."/>
            <person name="Madupu R."/>
            <person name="Durkin A.S."/>
            <person name="Torralba M."/>
            <person name="Methe B."/>
            <person name="Sutton G.G."/>
            <person name="Nelson K.E."/>
        </authorList>
    </citation>
    <scope>NUCLEOTIDE SEQUENCE [LARGE SCALE GENOMIC DNA]</scope>
    <source>
        <strain evidence="12 14">UPII 199-6</strain>
    </source>
</reference>
<dbReference type="EMBL" id="AFIJ01000032">
    <property type="protein sequence ID" value="EGL39931.1"/>
    <property type="molecule type" value="Genomic_DNA"/>
</dbReference>
<evidence type="ECO:0000256" key="7">
    <source>
        <dbReference type="ARBA" id="ARBA00023136"/>
    </source>
</evidence>
<comment type="function">
    <text evidence="9">Part of the twin-arginine translocation (Tat) system that transports large folded proteins containing a characteristic twin-arginine motif in their signal peptide across membranes. TatA could form the protein-conducting channel of the Tat system.</text>
</comment>
<keyword evidence="5 9" id="KW-1133">Transmembrane helix</keyword>